<dbReference type="Proteomes" id="UP000317369">
    <property type="component" value="Chromosome"/>
</dbReference>
<dbReference type="AlphaFoldDB" id="A0A517YSX0"/>
<evidence type="ECO:0000313" key="1">
    <source>
        <dbReference type="EMBL" id="QDU33318.1"/>
    </source>
</evidence>
<dbReference type="KEGG" id="pcor:KS4_13640"/>
<protein>
    <submittedName>
        <fullName evidence="1">Uncharacterized protein</fullName>
    </submittedName>
</protein>
<keyword evidence="2" id="KW-1185">Reference proteome</keyword>
<name>A0A517YSX0_9BACT</name>
<accession>A0A517YSX0</accession>
<evidence type="ECO:0000313" key="2">
    <source>
        <dbReference type="Proteomes" id="UP000317369"/>
    </source>
</evidence>
<sequence length="187" mass="20068">MSGSLRGGYCDGFVRIMQGEGGVEWLVNVGFDLIGDSSEVWIKVLLGKEVEAFGGEFVVGAPDTGVKIGEFGVDLDEDARFAGGFVFGGFGYEFGEICGERVDAGAADADDGALLEVLVVEEPDVRADDWVDVDVKKLLVLGEPFFDFGLKLVREGAVSSFSAEMRTRNDEELVGLSACGGWVWMLF</sequence>
<gene>
    <name evidence="1" type="ORF">KS4_13640</name>
</gene>
<proteinExistence type="predicted"/>
<reference evidence="1 2" key="1">
    <citation type="submission" date="2019-02" db="EMBL/GenBank/DDBJ databases">
        <title>Deep-cultivation of Planctomycetes and their phenomic and genomic characterization uncovers novel biology.</title>
        <authorList>
            <person name="Wiegand S."/>
            <person name="Jogler M."/>
            <person name="Boedeker C."/>
            <person name="Pinto D."/>
            <person name="Vollmers J."/>
            <person name="Rivas-Marin E."/>
            <person name="Kohn T."/>
            <person name="Peeters S.H."/>
            <person name="Heuer A."/>
            <person name="Rast P."/>
            <person name="Oberbeckmann S."/>
            <person name="Bunk B."/>
            <person name="Jeske O."/>
            <person name="Meyerdierks A."/>
            <person name="Storesund J.E."/>
            <person name="Kallscheuer N."/>
            <person name="Luecker S."/>
            <person name="Lage O.M."/>
            <person name="Pohl T."/>
            <person name="Merkel B.J."/>
            <person name="Hornburger P."/>
            <person name="Mueller R.-W."/>
            <person name="Bruemmer F."/>
            <person name="Labrenz M."/>
            <person name="Spormann A.M."/>
            <person name="Op den Camp H."/>
            <person name="Overmann J."/>
            <person name="Amann R."/>
            <person name="Jetten M.S.M."/>
            <person name="Mascher T."/>
            <person name="Medema M.H."/>
            <person name="Devos D.P."/>
            <person name="Kaster A.-K."/>
            <person name="Ovreas L."/>
            <person name="Rohde M."/>
            <person name="Galperin M.Y."/>
            <person name="Jogler C."/>
        </authorList>
    </citation>
    <scope>NUCLEOTIDE SEQUENCE [LARGE SCALE GENOMIC DNA]</scope>
    <source>
        <strain evidence="1 2">KS4</strain>
    </source>
</reference>
<dbReference type="EMBL" id="CP036425">
    <property type="protein sequence ID" value="QDU33318.1"/>
    <property type="molecule type" value="Genomic_DNA"/>
</dbReference>
<organism evidence="1 2">
    <name type="scientific">Poriferisphaera corsica</name>
    <dbReference type="NCBI Taxonomy" id="2528020"/>
    <lineage>
        <taxon>Bacteria</taxon>
        <taxon>Pseudomonadati</taxon>
        <taxon>Planctomycetota</taxon>
        <taxon>Phycisphaerae</taxon>
        <taxon>Phycisphaerales</taxon>
        <taxon>Phycisphaeraceae</taxon>
        <taxon>Poriferisphaera</taxon>
    </lineage>
</organism>